<reference evidence="2" key="1">
    <citation type="submission" date="2009-04" db="EMBL/GenBank/DDBJ databases">
        <title>Rana catesbeiana ESTs and full-length cDNAs.</title>
        <authorList>
            <person name="Helbing C.C."/>
            <person name="Veldhoen N."/>
            <person name="Leong J."/>
            <person name="Koop B.F."/>
        </authorList>
    </citation>
    <scope>NUCLEOTIDE SEQUENCE</scope>
    <source>
        <tissue evidence="2">Mixed tissue</tissue>
    </source>
</reference>
<feature type="region of interest" description="Disordered" evidence="1">
    <location>
        <begin position="1"/>
        <end position="21"/>
    </location>
</feature>
<organism evidence="2">
    <name type="scientific">Aquarana catesbeiana</name>
    <name type="common">American bullfrog</name>
    <name type="synonym">Rana catesbeiana</name>
    <dbReference type="NCBI Taxonomy" id="8400"/>
    <lineage>
        <taxon>Eukaryota</taxon>
        <taxon>Metazoa</taxon>
        <taxon>Chordata</taxon>
        <taxon>Craniata</taxon>
        <taxon>Vertebrata</taxon>
        <taxon>Euteleostomi</taxon>
        <taxon>Amphibia</taxon>
        <taxon>Batrachia</taxon>
        <taxon>Anura</taxon>
        <taxon>Neobatrachia</taxon>
        <taxon>Ranoidea</taxon>
        <taxon>Ranidae</taxon>
        <taxon>Aquarana</taxon>
    </lineage>
</organism>
<name>C1C4P7_AQUCT</name>
<evidence type="ECO:0000256" key="1">
    <source>
        <dbReference type="SAM" id="MobiDB-lite"/>
    </source>
</evidence>
<evidence type="ECO:0000313" key="2">
    <source>
        <dbReference type="EMBL" id="ACO51957.1"/>
    </source>
</evidence>
<proteinExistence type="evidence at transcript level"/>
<gene>
    <name evidence="2" type="primary">FZR</name>
</gene>
<dbReference type="EMBL" id="BT081826">
    <property type="protein sequence ID" value="ACO51957.1"/>
    <property type="molecule type" value="mRNA"/>
</dbReference>
<protein>
    <submittedName>
        <fullName evidence="2">Fizzy-related protein homolog</fullName>
    </submittedName>
</protein>
<sequence length="114" mass="13372">MRRTLTPSNSPMSSPSKHGDRFIPSRAGANWSINFHRINVSDLTLRYMYTQSLTFYKCFNILKQNFTTYEHYKPKILVNSFLIFKPNSSVSRFILLRNHVEKHPTSISVHSHLE</sequence>
<dbReference type="AlphaFoldDB" id="C1C4P7"/>
<accession>C1C4P7</accession>
<feature type="compositionally biased region" description="Polar residues" evidence="1">
    <location>
        <begin position="1"/>
        <end position="16"/>
    </location>
</feature>